<accession>A0A6S7JS41</accession>
<reference evidence="2" key="1">
    <citation type="submission" date="2020-04" db="EMBL/GenBank/DDBJ databases">
        <authorList>
            <person name="Alioto T."/>
            <person name="Alioto T."/>
            <person name="Gomez Garrido J."/>
        </authorList>
    </citation>
    <scope>NUCLEOTIDE SEQUENCE</scope>
    <source>
        <strain evidence="2">A484AB</strain>
    </source>
</reference>
<comment type="caution">
    <text evidence="2">The sequence shown here is derived from an EMBL/GenBank/DDBJ whole genome shotgun (WGS) entry which is preliminary data.</text>
</comment>
<feature type="compositionally biased region" description="Basic and acidic residues" evidence="1">
    <location>
        <begin position="47"/>
        <end position="58"/>
    </location>
</feature>
<feature type="region of interest" description="Disordered" evidence="1">
    <location>
        <begin position="44"/>
        <end position="63"/>
    </location>
</feature>
<dbReference type="OrthoDB" id="8065733at2759"/>
<gene>
    <name evidence="2" type="ORF">PACLA_8A006046</name>
</gene>
<sequence length="215" mass="24554">MEKLPEQFRLTITRGQNFLEWLIEEMLDAFEKELRLREAHNAVGTKSDLEQERHERNSGIRKYGQHHHGTAAALLANERRGNCAFCLKNHNHEDCEGMTDPKSRKSLARKYVPEICRIQTIQNSHVQLARREYPHLKGRWSSDVSKCQGELEIDALIGTDYLWNFQTGVTKRGKSGELVAIETELGWVLSGPHPRSQGLTADTALPEALAKTKRE</sequence>
<proteinExistence type="predicted"/>
<feature type="region of interest" description="Disordered" evidence="1">
    <location>
        <begin position="193"/>
        <end position="215"/>
    </location>
</feature>
<dbReference type="EMBL" id="CACRXK020021156">
    <property type="protein sequence ID" value="CAB4035556.1"/>
    <property type="molecule type" value="Genomic_DNA"/>
</dbReference>
<feature type="non-terminal residue" evidence="2">
    <location>
        <position position="215"/>
    </location>
</feature>
<evidence type="ECO:0000256" key="1">
    <source>
        <dbReference type="SAM" id="MobiDB-lite"/>
    </source>
</evidence>
<name>A0A6S7JS41_PARCT</name>
<evidence type="ECO:0000313" key="2">
    <source>
        <dbReference type="EMBL" id="CAB4035556.1"/>
    </source>
</evidence>
<protein>
    <submittedName>
        <fullName evidence="2">Uncharacterized protein</fullName>
    </submittedName>
</protein>
<evidence type="ECO:0000313" key="3">
    <source>
        <dbReference type="Proteomes" id="UP001152795"/>
    </source>
</evidence>
<dbReference type="AlphaFoldDB" id="A0A6S7JS41"/>
<organism evidence="2 3">
    <name type="scientific">Paramuricea clavata</name>
    <name type="common">Red gorgonian</name>
    <name type="synonym">Violescent sea-whip</name>
    <dbReference type="NCBI Taxonomy" id="317549"/>
    <lineage>
        <taxon>Eukaryota</taxon>
        <taxon>Metazoa</taxon>
        <taxon>Cnidaria</taxon>
        <taxon>Anthozoa</taxon>
        <taxon>Octocorallia</taxon>
        <taxon>Malacalcyonacea</taxon>
        <taxon>Plexauridae</taxon>
        <taxon>Paramuricea</taxon>
    </lineage>
</organism>
<keyword evidence="3" id="KW-1185">Reference proteome</keyword>
<dbReference type="Proteomes" id="UP001152795">
    <property type="component" value="Unassembled WGS sequence"/>
</dbReference>